<dbReference type="InterPro" id="IPR056924">
    <property type="entry name" value="SH3_Tf2-1"/>
</dbReference>
<gene>
    <name evidence="3" type="ORF">Tci_189136</name>
</gene>
<comment type="caution">
    <text evidence="3">The sequence shown here is derived from an EMBL/GenBank/DDBJ whole genome shotgun (WGS) entry which is preliminary data.</text>
</comment>
<protein>
    <recommendedName>
        <fullName evidence="4">Reverse transcriptase domain-containing protein</fullName>
    </recommendedName>
</protein>
<feature type="domain" description="Reverse transcriptase" evidence="1">
    <location>
        <begin position="276"/>
        <end position="334"/>
    </location>
</feature>
<reference evidence="3" key="1">
    <citation type="journal article" date="2019" name="Sci. Rep.">
        <title>Draft genome of Tanacetum cinerariifolium, the natural source of mosquito coil.</title>
        <authorList>
            <person name="Yamashiro T."/>
            <person name="Shiraishi A."/>
            <person name="Satake H."/>
            <person name="Nakayama K."/>
        </authorList>
    </citation>
    <scope>NUCLEOTIDE SEQUENCE</scope>
</reference>
<dbReference type="InterPro" id="IPR050951">
    <property type="entry name" value="Retrovirus_Pol_polyprotein"/>
</dbReference>
<evidence type="ECO:0008006" key="4">
    <source>
        <dbReference type="Google" id="ProtNLM"/>
    </source>
</evidence>
<dbReference type="InterPro" id="IPR000477">
    <property type="entry name" value="RT_dom"/>
</dbReference>
<dbReference type="PANTHER" id="PTHR37984:SF5">
    <property type="entry name" value="PROTEIN NYNRIN-LIKE"/>
    <property type="match status" value="1"/>
</dbReference>
<organism evidence="3">
    <name type="scientific">Tanacetum cinerariifolium</name>
    <name type="common">Dalmatian daisy</name>
    <name type="synonym">Chrysanthemum cinerariifolium</name>
    <dbReference type="NCBI Taxonomy" id="118510"/>
    <lineage>
        <taxon>Eukaryota</taxon>
        <taxon>Viridiplantae</taxon>
        <taxon>Streptophyta</taxon>
        <taxon>Embryophyta</taxon>
        <taxon>Tracheophyta</taxon>
        <taxon>Spermatophyta</taxon>
        <taxon>Magnoliopsida</taxon>
        <taxon>eudicotyledons</taxon>
        <taxon>Gunneridae</taxon>
        <taxon>Pentapetalae</taxon>
        <taxon>asterids</taxon>
        <taxon>campanulids</taxon>
        <taxon>Asterales</taxon>
        <taxon>Asteraceae</taxon>
        <taxon>Asteroideae</taxon>
        <taxon>Anthemideae</taxon>
        <taxon>Anthemidinae</taxon>
        <taxon>Tanacetum</taxon>
    </lineage>
</organism>
<feature type="domain" description="Tf2-1-like SH3-like" evidence="2">
    <location>
        <begin position="541"/>
        <end position="599"/>
    </location>
</feature>
<dbReference type="InterPro" id="IPR043128">
    <property type="entry name" value="Rev_trsase/Diguanyl_cyclase"/>
</dbReference>
<dbReference type="AlphaFoldDB" id="A0A699GT75"/>
<dbReference type="InterPro" id="IPR043502">
    <property type="entry name" value="DNA/RNA_pol_sf"/>
</dbReference>
<evidence type="ECO:0000259" key="2">
    <source>
        <dbReference type="Pfam" id="PF24626"/>
    </source>
</evidence>
<accession>A0A699GT75</accession>
<dbReference type="Gene3D" id="3.30.70.270">
    <property type="match status" value="1"/>
</dbReference>
<dbReference type="Pfam" id="PF00078">
    <property type="entry name" value="RVT_1"/>
    <property type="match status" value="1"/>
</dbReference>
<dbReference type="EMBL" id="BKCJ010047794">
    <property type="protein sequence ID" value="GEW17160.1"/>
    <property type="molecule type" value="Genomic_DNA"/>
</dbReference>
<dbReference type="Pfam" id="PF24626">
    <property type="entry name" value="SH3_Tf2-1"/>
    <property type="match status" value="1"/>
</dbReference>
<name>A0A699GT75_TANCI</name>
<proteinExistence type="predicted"/>
<evidence type="ECO:0000259" key="1">
    <source>
        <dbReference type="Pfam" id="PF00078"/>
    </source>
</evidence>
<dbReference type="SUPFAM" id="SSF56672">
    <property type="entry name" value="DNA/RNA polymerases"/>
    <property type="match status" value="1"/>
</dbReference>
<sequence length="599" mass="68786">MEMNVRMFRPQTLADAFSLANFQEASLVVIKQKTTPLLPTPKFNNNYYANKNVNYPNKSTTMTTPLPNTQVVNKYPALPSPVPRKQLSQKEFAEKRENNICFYYDQKYVLGHKCSGQMYALEISPLEEDDDLSLEETLNEVDKEHHEESELLISECYPQISLNALSGIPTYNTMRMKSNVAKHVLHSLLDTRSTHNFLDLFTAKKLGCKMRKENVSKGYKAVGITIDEWKTTGLEPNTLYDPQLRNLLHEYGDVLDVPTELPPQRSCVHRILHKDASTMKFTLVFFDDILVYSPSMATHLHHLRQVLQVIRKHTLYAKESKCAFGTNSVEYLRHIISAQGVATDPKKIKAMQAWPVPTNIKQLRVTTNELMDAVTKLWTTDPLLIKVIQGLQEGAADNSKYTWHNQQLRRKGKWVAGSDTELRIALIKPFHNSAMGGHSGVQATTKRIRCFVFVIRKEYHFSGGGQINAIKTTPFEAMYGQPPALHVPYVARYSRVELVDKTLQVMEKAIQMLQFNLRKAQDIMKSQADKHRSDKEFEVNDWVYLKLHSYRQVTIRKGKQHELSSKFYGPFQVIAKVRKVVYKLQLPNNAKVHHVFHVS</sequence>
<evidence type="ECO:0000313" key="3">
    <source>
        <dbReference type="EMBL" id="GEW17160.1"/>
    </source>
</evidence>
<dbReference type="PANTHER" id="PTHR37984">
    <property type="entry name" value="PROTEIN CBG26694"/>
    <property type="match status" value="1"/>
</dbReference>